<dbReference type="Proteomes" id="UP000335636">
    <property type="component" value="Unassembled WGS sequence"/>
</dbReference>
<sequence length="126" mass="13925">MGALGRLLLGLQLCALTRAAYKFWVPNTGFDTATNWNQNRTPCAGGAVQFPADKVPPSPYWIMDGALDPHTCIIPQGMVSVLVQESHTVSDMPPFHLIAICFHLFASKMYNFFPPTIHTCTSMQKL</sequence>
<keyword evidence="4" id="KW-1003">Cell membrane</keyword>
<evidence type="ECO:0000256" key="6">
    <source>
        <dbReference type="ARBA" id="ARBA00022729"/>
    </source>
</evidence>
<evidence type="ECO:0000256" key="7">
    <source>
        <dbReference type="ARBA" id="ARBA00022927"/>
    </source>
</evidence>
<evidence type="ECO:0000256" key="2">
    <source>
        <dbReference type="ARBA" id="ARBA00021200"/>
    </source>
</evidence>
<evidence type="ECO:0000256" key="3">
    <source>
        <dbReference type="ARBA" id="ARBA00022448"/>
    </source>
</evidence>
<keyword evidence="3" id="KW-0813">Transport</keyword>
<comment type="subcellular location">
    <subcellularLocation>
        <location evidence="1">Cell membrane</location>
        <topology evidence="1">Single-pass type I membrane protein</topology>
    </subcellularLocation>
</comment>
<evidence type="ECO:0000256" key="4">
    <source>
        <dbReference type="ARBA" id="ARBA00022475"/>
    </source>
</evidence>
<dbReference type="EMBL" id="CABDUW010000487">
    <property type="protein sequence ID" value="VTJ69965.1"/>
    <property type="molecule type" value="Genomic_DNA"/>
</dbReference>
<dbReference type="PANTHER" id="PTHR14995">
    <property type="entry name" value="AMNIONLESS"/>
    <property type="match status" value="1"/>
</dbReference>
<keyword evidence="8" id="KW-1133">Transmembrane helix</keyword>
<name>A0A5E4BKP3_MARMO</name>
<dbReference type="AlphaFoldDB" id="A0A5E4BKP3"/>
<accession>A0A5E4BKP3</accession>
<evidence type="ECO:0000256" key="8">
    <source>
        <dbReference type="ARBA" id="ARBA00022989"/>
    </source>
</evidence>
<dbReference type="Pfam" id="PF14828">
    <property type="entry name" value="Amnionless"/>
    <property type="match status" value="1"/>
</dbReference>
<dbReference type="GO" id="GO:0030139">
    <property type="term" value="C:endocytic vesicle"/>
    <property type="evidence" value="ECO:0007669"/>
    <property type="project" value="TreeGrafter"/>
</dbReference>
<keyword evidence="6 10" id="KW-0732">Signal</keyword>
<dbReference type="GO" id="GO:0015031">
    <property type="term" value="P:protein transport"/>
    <property type="evidence" value="ECO:0007669"/>
    <property type="project" value="UniProtKB-KW"/>
</dbReference>
<keyword evidence="5" id="KW-0812">Transmembrane</keyword>
<proteinExistence type="predicted"/>
<reference evidence="11" key="1">
    <citation type="submission" date="2019-04" db="EMBL/GenBank/DDBJ databases">
        <authorList>
            <person name="Alioto T."/>
            <person name="Alioto T."/>
        </authorList>
    </citation>
    <scope>NUCLEOTIDE SEQUENCE [LARGE SCALE GENOMIC DNA]</scope>
</reference>
<evidence type="ECO:0000256" key="5">
    <source>
        <dbReference type="ARBA" id="ARBA00022692"/>
    </source>
</evidence>
<evidence type="ECO:0000313" key="11">
    <source>
        <dbReference type="EMBL" id="VTJ69965.1"/>
    </source>
</evidence>
<dbReference type="GO" id="GO:0006898">
    <property type="term" value="P:receptor-mediated endocytosis"/>
    <property type="evidence" value="ECO:0007669"/>
    <property type="project" value="TreeGrafter"/>
</dbReference>
<evidence type="ECO:0000256" key="10">
    <source>
        <dbReference type="SAM" id="SignalP"/>
    </source>
</evidence>
<dbReference type="InterPro" id="IPR026112">
    <property type="entry name" value="AMN"/>
</dbReference>
<evidence type="ECO:0000313" key="12">
    <source>
        <dbReference type="Proteomes" id="UP000335636"/>
    </source>
</evidence>
<protein>
    <recommendedName>
        <fullName evidence="2">Protein amnionless</fullName>
    </recommendedName>
</protein>
<comment type="caution">
    <text evidence="11">The sequence shown here is derived from an EMBL/GenBank/DDBJ whole genome shotgun (WGS) entry which is preliminary data.</text>
</comment>
<evidence type="ECO:0000256" key="1">
    <source>
        <dbReference type="ARBA" id="ARBA00004251"/>
    </source>
</evidence>
<feature type="chain" id="PRO_5022867047" description="Protein amnionless" evidence="10">
    <location>
        <begin position="20"/>
        <end position="126"/>
    </location>
</feature>
<keyword evidence="9" id="KW-0472">Membrane</keyword>
<dbReference type="PANTHER" id="PTHR14995:SF2">
    <property type="entry name" value="PROTEIN AMNIONLESS"/>
    <property type="match status" value="1"/>
</dbReference>
<gene>
    <name evidence="11" type="ORF">MONAX_5E041857</name>
</gene>
<dbReference type="GO" id="GO:0016324">
    <property type="term" value="C:apical plasma membrane"/>
    <property type="evidence" value="ECO:0007669"/>
    <property type="project" value="TreeGrafter"/>
</dbReference>
<evidence type="ECO:0000256" key="9">
    <source>
        <dbReference type="ARBA" id="ARBA00023136"/>
    </source>
</evidence>
<keyword evidence="7" id="KW-0653">Protein transport</keyword>
<feature type="signal peptide" evidence="10">
    <location>
        <begin position="1"/>
        <end position="19"/>
    </location>
</feature>
<keyword evidence="12" id="KW-1185">Reference proteome</keyword>
<organism evidence="11 12">
    <name type="scientific">Marmota monax</name>
    <name type="common">Woodchuck</name>
    <dbReference type="NCBI Taxonomy" id="9995"/>
    <lineage>
        <taxon>Eukaryota</taxon>
        <taxon>Metazoa</taxon>
        <taxon>Chordata</taxon>
        <taxon>Craniata</taxon>
        <taxon>Vertebrata</taxon>
        <taxon>Euteleostomi</taxon>
        <taxon>Mammalia</taxon>
        <taxon>Eutheria</taxon>
        <taxon>Euarchontoglires</taxon>
        <taxon>Glires</taxon>
        <taxon>Rodentia</taxon>
        <taxon>Sciuromorpha</taxon>
        <taxon>Sciuridae</taxon>
        <taxon>Xerinae</taxon>
        <taxon>Marmotini</taxon>
        <taxon>Marmota</taxon>
    </lineage>
</organism>